<dbReference type="InterPro" id="IPR002970">
    <property type="entry name" value="Tick_his-bd"/>
</dbReference>
<keyword evidence="1" id="KW-0732">Signal</keyword>
<dbReference type="Gene3D" id="2.40.128.20">
    <property type="match status" value="1"/>
</dbReference>
<evidence type="ECO:0000313" key="2">
    <source>
        <dbReference type="EMBL" id="JAC27061.1"/>
    </source>
</evidence>
<reference evidence="2" key="1">
    <citation type="submission" date="2014-03" db="EMBL/GenBank/DDBJ databases">
        <title>The sialotranscriptome of Amblyomma triste, Amblyomma parvum and Amblyomma cajennense ticks, uncovered by 454-based RNA-seq.</title>
        <authorList>
            <person name="Garcia G.R."/>
            <person name="Gardinassi L.G."/>
            <person name="Ribeiro J.M."/>
            <person name="Anatrielo E."/>
            <person name="Ferreira B.R."/>
            <person name="Moreira H.N."/>
            <person name="Mafra C."/>
            <person name="Olegario M.M."/>
            <person name="Szabo P.J."/>
            <person name="Miranda-Santos I.K."/>
            <person name="Maruyama S.R."/>
        </authorList>
    </citation>
    <scope>NUCLEOTIDE SEQUENCE</scope>
    <source>
        <strain evidence="2">Araguapaz</strain>
        <tissue evidence="2">Salivary glands</tissue>
    </source>
</reference>
<accession>A0A023FYX7</accession>
<sequence length="197" mass="22159">GAMANYFCFLLVTSLLFLRGDAKNLENITGWELLQNGTILQQTLRNYDNTNGTTTCPRATTVNRNNDTYQVTEQLDFLNRTSGNWTSFNSTFQFYNETGQGYNLMNTTNSSGGPPASYRFLYADYNCTVMQLVFANYSGRILPPPNDTRVLCGIWVKPDAIGYESTACNNTFYAHCNTTSVYSVYNETECKRSVTSV</sequence>
<organism evidence="2">
    <name type="scientific">Amblyomma parvum</name>
    <name type="common">South American tick</name>
    <dbReference type="NCBI Taxonomy" id="251391"/>
    <lineage>
        <taxon>Eukaryota</taxon>
        <taxon>Metazoa</taxon>
        <taxon>Ecdysozoa</taxon>
        <taxon>Arthropoda</taxon>
        <taxon>Chelicerata</taxon>
        <taxon>Arachnida</taxon>
        <taxon>Acari</taxon>
        <taxon>Parasitiformes</taxon>
        <taxon>Ixodida</taxon>
        <taxon>Ixodoidea</taxon>
        <taxon>Ixodidae</taxon>
        <taxon>Amblyomminae</taxon>
        <taxon>Amblyomma</taxon>
    </lineage>
</organism>
<feature type="non-terminal residue" evidence="2">
    <location>
        <position position="1"/>
    </location>
</feature>
<evidence type="ECO:0000256" key="1">
    <source>
        <dbReference type="SAM" id="SignalP"/>
    </source>
</evidence>
<dbReference type="EMBL" id="GBBL01000259">
    <property type="protein sequence ID" value="JAC27061.1"/>
    <property type="molecule type" value="mRNA"/>
</dbReference>
<dbReference type="AlphaFoldDB" id="A0A023FYX7"/>
<dbReference type="InterPro" id="IPR012674">
    <property type="entry name" value="Calycin"/>
</dbReference>
<name>A0A023FYX7_AMBPA</name>
<dbReference type="GO" id="GO:0043176">
    <property type="term" value="F:amine binding"/>
    <property type="evidence" value="ECO:0007669"/>
    <property type="project" value="InterPro"/>
</dbReference>
<dbReference type="SUPFAM" id="SSF50814">
    <property type="entry name" value="Lipocalins"/>
    <property type="match status" value="1"/>
</dbReference>
<feature type="signal peptide" evidence="1">
    <location>
        <begin position="1"/>
        <end position="22"/>
    </location>
</feature>
<dbReference type="Pfam" id="PF02098">
    <property type="entry name" value="His_binding"/>
    <property type="match status" value="1"/>
</dbReference>
<feature type="chain" id="PRO_5001521416" evidence="1">
    <location>
        <begin position="23"/>
        <end position="197"/>
    </location>
</feature>
<dbReference type="GO" id="GO:0030682">
    <property type="term" value="P:symbiont-mediated perturbation of host defenses"/>
    <property type="evidence" value="ECO:0007669"/>
    <property type="project" value="InterPro"/>
</dbReference>
<proteinExistence type="evidence at transcript level"/>
<protein>
    <submittedName>
        <fullName evidence="2">Putative lipocalin-9 1</fullName>
    </submittedName>
</protein>